<proteinExistence type="predicted"/>
<name>A0A8T3YLS4_9ARCH</name>
<organism evidence="2 3">
    <name type="scientific">Candidatus Iainarchaeum sp</name>
    <dbReference type="NCBI Taxonomy" id="3101447"/>
    <lineage>
        <taxon>Archaea</taxon>
        <taxon>Candidatus Iainarchaeota</taxon>
        <taxon>Candidatus Iainarchaeia</taxon>
        <taxon>Candidatus Iainarchaeales</taxon>
        <taxon>Candidatus Iainarchaeaceae</taxon>
        <taxon>Candidatus Iainarchaeum</taxon>
    </lineage>
</organism>
<accession>A0A8T3YLS4</accession>
<evidence type="ECO:0000259" key="1">
    <source>
        <dbReference type="Pfam" id="PF05124"/>
    </source>
</evidence>
<dbReference type="Proteomes" id="UP000732298">
    <property type="component" value="Unassembled WGS sequence"/>
</dbReference>
<dbReference type="EMBL" id="JACQPB010000039">
    <property type="protein sequence ID" value="MBI4210627.1"/>
    <property type="molecule type" value="Genomic_DNA"/>
</dbReference>
<comment type="caution">
    <text evidence="2">The sequence shown here is derived from an EMBL/GenBank/DDBJ whole genome shotgun (WGS) entry which is preliminary data.</text>
</comment>
<dbReference type="AlphaFoldDB" id="A0A8T3YLS4"/>
<reference evidence="2" key="1">
    <citation type="submission" date="2020-07" db="EMBL/GenBank/DDBJ databases">
        <title>Huge and variable diversity of episymbiotic CPR bacteria and DPANN archaea in groundwater ecosystems.</title>
        <authorList>
            <person name="He C.Y."/>
            <person name="Keren R."/>
            <person name="Whittaker M."/>
            <person name="Farag I.F."/>
            <person name="Doudna J."/>
            <person name="Cate J.H.D."/>
            <person name="Banfield J.F."/>
        </authorList>
    </citation>
    <scope>NUCLEOTIDE SEQUENCE</scope>
    <source>
        <strain evidence="2">NC_groundwater_1296_Ag_S-0.2um_52_80</strain>
    </source>
</reference>
<evidence type="ECO:0000313" key="2">
    <source>
        <dbReference type="EMBL" id="MBI4210627.1"/>
    </source>
</evidence>
<sequence length="1056" mass="109015">MKKLAAIATGAALLGTAAAPMVAAIDIKKSDIFDSATGAPIVNIVVGSDAQVSDGIWAGNLAAKIASKAGTSKTVDVKVNADANGGTGASGSVNLADLTIDVTVGGTVSISSSSSYRFKGRLDSQTGSTSAPEISTGNDTNVLKSGQLSYLHNAAVKQKVDNNATNPTIEERIGVVADAKQNTTGSGVKDLFATISGGQFYYESIINGTTGLDMGNTSFTSGSNDSVKLILFGEQYELSSATLNGANPNVTLVKSAAKVTKFEGDTIDGLEGDGAYAGQAVSVKFISLTSTGPTATYEAKFDLIDSKGTVITSQSGVTSTANNNNLRDLFTKNGDAVLKSNLFVNNIGRAESTQQGYIDVTAGTDTLVLYHNKGYPYDSTSTASSFPYLVTITSPGNFLQKIRIANDTDKWTTDTTSLGPLYPSNAGDSLTGHAGTSALFGQSLPAGTLGKGFAKVEFLGFEGKESRAQILIGRDAGILNGLDGSARAYGGIKFKGKDEADHTLPFAVAEDSTAPTDTTVPGRNHGEFTFDGKTIYWDQNFGSTGSGKLDLNFVVNSSDRINGRIWTLTNAAGTDAADGNLQITVEGVGLMRRQGPDTPSAADFNLVVGSVFNVDGVRYHVYDQNVVSTTHDAGINVDGEIILTKTSAYTSTDTVANQASKLIYNKGGDTTDQSYGKLYFTQDAVFDGNSVGTTPVSVNAGLSGTSDSRLFYYAVAPRSSKLWFLMSADTLGSSESNVVQYDKAIKYLGTTYPTDSSYTEVAGLPATFADGDGAQDGNLMGRATNTDGTARDVGVFVPPSTDFNGGAAFNNSNAYFVSEFRIADAVSRGGISVFVNNANGGSLGSFPNNNLTGYATNVDYNGAPTWSLTNGSNTSYLQAAYTDAGTKVKLDGTDTGTTISSPQNAEDVILYVYGRDANKVVSGGSPVTLKAIAGESAKTSAGATVTVTGVHGGTCSVTGGKPAAAVCSATPASAFTPANVANLVYVDTDAPAGHNIVIGGQIVNKLASKLKDRLTSPSSPVIAEVDASGNIWLAGYTAKQTGEAVQELIDAIDALD</sequence>
<dbReference type="InterPro" id="IPR006454">
    <property type="entry name" value="S_layer_MJ"/>
</dbReference>
<gene>
    <name evidence="2" type="ORF">HY544_03930</name>
</gene>
<dbReference type="NCBIfam" id="TIGR01564">
    <property type="entry name" value="S_layer_MJ"/>
    <property type="match status" value="1"/>
</dbReference>
<dbReference type="Pfam" id="PF05124">
    <property type="entry name" value="S_layer_C"/>
    <property type="match status" value="1"/>
</dbReference>
<protein>
    <submittedName>
        <fullName evidence="2">S-layer protein</fullName>
    </submittedName>
</protein>
<evidence type="ECO:0000313" key="3">
    <source>
        <dbReference type="Proteomes" id="UP000732298"/>
    </source>
</evidence>
<feature type="domain" description="S-layer protein outer" evidence="1">
    <location>
        <begin position="37"/>
        <end position="1051"/>
    </location>
</feature>
<dbReference type="InterPro" id="IPR022651">
    <property type="entry name" value="S_layer_C"/>
</dbReference>